<gene>
    <name evidence="3" type="ORF">VB854_18440</name>
</gene>
<evidence type="ECO:0000259" key="2">
    <source>
        <dbReference type="Pfam" id="PF14252"/>
    </source>
</evidence>
<proteinExistence type="predicted"/>
<accession>A0ABU5U1P8</accession>
<feature type="compositionally biased region" description="Gly residues" evidence="1">
    <location>
        <begin position="310"/>
        <end position="349"/>
    </location>
</feature>
<evidence type="ECO:0000256" key="1">
    <source>
        <dbReference type="SAM" id="MobiDB-lite"/>
    </source>
</evidence>
<sequence length="378" mass="38366">MSEQFINMPNKTLVFVDSQVENYQSLIEETAPNAEVIVLDSSEDGIEQITQALAERTNIESIQIISHGNDGQLNLGATTLTSENINSYSQQLSQWGNSLKQNGDILLLGCNIAASDTGKTFVQQLSQITGADVASSEDLTGNANLGGDWVLEYATGLIDAPIALQIGAMEAYENVLADFTVSTAADLTNALNQARNNFQADEITLTGSINGFTNSFAIDLQDSEPLTIIGNGNTIDAGNNTQIFRIVNGTIVLSDVTLQNGRAIGGDGITGGGGGLGAGGALYLDGGNVTVENVTFNNNQAIGGNSPNGAGRGGGSDNRGNGGGSGGQLNGAFGTPGVGGQGGDTNGGGDRVDAQPKQLGGNGAFGTGGGGGGLVRTF</sequence>
<feature type="domain" description="DUF4347" evidence="2">
    <location>
        <begin position="13"/>
        <end position="176"/>
    </location>
</feature>
<comment type="caution">
    <text evidence="3">The sequence shown here is derived from an EMBL/GenBank/DDBJ whole genome shotgun (WGS) entry which is preliminary data.</text>
</comment>
<dbReference type="InterPro" id="IPR025592">
    <property type="entry name" value="DUF4347"/>
</dbReference>
<dbReference type="EMBL" id="JAYGHT010000129">
    <property type="protein sequence ID" value="MEA5520920.1"/>
    <property type="molecule type" value="Genomic_DNA"/>
</dbReference>
<dbReference type="Gene3D" id="3.40.50.11050">
    <property type="match status" value="1"/>
</dbReference>
<feature type="compositionally biased region" description="Low complexity" evidence="1">
    <location>
        <begin position="300"/>
        <end position="309"/>
    </location>
</feature>
<organism evidence="3 4">
    <name type="scientific">Limnoraphis robusta CCNP1315</name>
    <dbReference type="NCBI Taxonomy" id="3110306"/>
    <lineage>
        <taxon>Bacteria</taxon>
        <taxon>Bacillati</taxon>
        <taxon>Cyanobacteriota</taxon>
        <taxon>Cyanophyceae</taxon>
        <taxon>Oscillatoriophycideae</taxon>
        <taxon>Oscillatoriales</taxon>
        <taxon>Sirenicapillariaceae</taxon>
        <taxon>Limnoraphis</taxon>
    </lineage>
</organism>
<dbReference type="RefSeq" id="WP_323272130.1">
    <property type="nucleotide sequence ID" value="NZ_JAYGHT010000129.1"/>
</dbReference>
<evidence type="ECO:0000313" key="3">
    <source>
        <dbReference type="EMBL" id="MEA5520920.1"/>
    </source>
</evidence>
<feature type="region of interest" description="Disordered" evidence="1">
    <location>
        <begin position="300"/>
        <end position="378"/>
    </location>
</feature>
<protein>
    <submittedName>
        <fullName evidence="3">DUF4347 domain-containing protein</fullName>
    </submittedName>
</protein>
<evidence type="ECO:0000313" key="4">
    <source>
        <dbReference type="Proteomes" id="UP001301728"/>
    </source>
</evidence>
<dbReference type="Proteomes" id="UP001301728">
    <property type="component" value="Unassembled WGS sequence"/>
</dbReference>
<name>A0ABU5U1P8_9CYAN</name>
<feature type="compositionally biased region" description="Gly residues" evidence="1">
    <location>
        <begin position="360"/>
        <end position="378"/>
    </location>
</feature>
<dbReference type="InterPro" id="IPR038383">
    <property type="entry name" value="CPD_dom_sf"/>
</dbReference>
<dbReference type="Pfam" id="PF14252">
    <property type="entry name" value="DUF4347"/>
    <property type="match status" value="1"/>
</dbReference>
<keyword evidence="4" id="KW-1185">Reference proteome</keyword>
<reference evidence="3 4" key="1">
    <citation type="submission" date="2023-12" db="EMBL/GenBank/DDBJ databases">
        <title>Baltic Sea Cyanobacteria.</title>
        <authorList>
            <person name="Delbaje E."/>
            <person name="Fewer D.P."/>
            <person name="Shishido T.K."/>
        </authorList>
    </citation>
    <scope>NUCLEOTIDE SEQUENCE [LARGE SCALE GENOMIC DNA]</scope>
    <source>
        <strain evidence="3 4">CCNP 1315</strain>
    </source>
</reference>